<accession>A0A8S0U0J4</accession>
<proteinExistence type="predicted"/>
<dbReference type="PANTHER" id="PTHR31189:SF34">
    <property type="entry name" value="CUPIN TYPE-1 DOMAIN-CONTAINING PROTEIN"/>
    <property type="match status" value="1"/>
</dbReference>
<evidence type="ECO:0000313" key="1">
    <source>
        <dbReference type="EMBL" id="CAA3012173.1"/>
    </source>
</evidence>
<sequence length="139" mass="15470">MSILSGFDPLKLSTAFNSDYWPLGKSDTGIYLVNLSTGSMMAPHINPRVTLKPTSVLGGGKLLLRTIRGPEFANAFRVSEKRLSKILNSQRELISLPSASIAPPDEKGDETKEMEMKKSEMVPYMIRRFGNEMIMGFDQ</sequence>
<dbReference type="AlphaFoldDB" id="A0A8S0U0J4"/>
<dbReference type="OrthoDB" id="10585687at2759"/>
<reference evidence="1 2" key="1">
    <citation type="submission" date="2019-12" db="EMBL/GenBank/DDBJ databases">
        <authorList>
            <person name="Alioto T."/>
            <person name="Alioto T."/>
            <person name="Gomez Garrido J."/>
        </authorList>
    </citation>
    <scope>NUCLEOTIDE SEQUENCE [LARGE SCALE GENOMIC DNA]</scope>
</reference>
<dbReference type="Proteomes" id="UP000594638">
    <property type="component" value="Unassembled WGS sequence"/>
</dbReference>
<dbReference type="PANTHER" id="PTHR31189">
    <property type="entry name" value="OS03G0336100 PROTEIN-RELATED"/>
    <property type="match status" value="1"/>
</dbReference>
<organism evidence="1 2">
    <name type="scientific">Olea europaea subsp. europaea</name>
    <dbReference type="NCBI Taxonomy" id="158383"/>
    <lineage>
        <taxon>Eukaryota</taxon>
        <taxon>Viridiplantae</taxon>
        <taxon>Streptophyta</taxon>
        <taxon>Embryophyta</taxon>
        <taxon>Tracheophyta</taxon>
        <taxon>Spermatophyta</taxon>
        <taxon>Magnoliopsida</taxon>
        <taxon>eudicotyledons</taxon>
        <taxon>Gunneridae</taxon>
        <taxon>Pentapetalae</taxon>
        <taxon>asterids</taxon>
        <taxon>lamiids</taxon>
        <taxon>Lamiales</taxon>
        <taxon>Oleaceae</taxon>
        <taxon>Oleeae</taxon>
        <taxon>Olea</taxon>
    </lineage>
</organism>
<keyword evidence="2" id="KW-1185">Reference proteome</keyword>
<comment type="caution">
    <text evidence="1">The sequence shown here is derived from an EMBL/GenBank/DDBJ whole genome shotgun (WGS) entry which is preliminary data.</text>
</comment>
<name>A0A8S0U0J4_OLEEU</name>
<protein>
    <submittedName>
        <fullName evidence="1">Uncharacterized protein</fullName>
    </submittedName>
</protein>
<dbReference type="InterPro" id="IPR050253">
    <property type="entry name" value="Seed_Storage-Functional"/>
</dbReference>
<dbReference type="Gramene" id="OE9A055496T1">
    <property type="protein sequence ID" value="OE9A055496C1"/>
    <property type="gene ID" value="OE9A055496"/>
</dbReference>
<gene>
    <name evidence="1" type="ORF">OLEA9_A055496</name>
</gene>
<evidence type="ECO:0000313" key="2">
    <source>
        <dbReference type="Proteomes" id="UP000594638"/>
    </source>
</evidence>
<dbReference type="EMBL" id="CACTIH010007392">
    <property type="protein sequence ID" value="CAA3012173.1"/>
    <property type="molecule type" value="Genomic_DNA"/>
</dbReference>